<dbReference type="AlphaFoldDB" id="A0A6A6Q160"/>
<feature type="compositionally biased region" description="Basic and acidic residues" evidence="1">
    <location>
        <begin position="113"/>
        <end position="130"/>
    </location>
</feature>
<evidence type="ECO:0000313" key="3">
    <source>
        <dbReference type="EMBL" id="KAF2485995.1"/>
    </source>
</evidence>
<evidence type="ECO:0000256" key="2">
    <source>
        <dbReference type="SAM" id="Phobius"/>
    </source>
</evidence>
<name>A0A6A6Q160_9PEZI</name>
<feature type="transmembrane region" description="Helical" evidence="2">
    <location>
        <begin position="409"/>
        <end position="430"/>
    </location>
</feature>
<evidence type="ECO:0000313" key="4">
    <source>
        <dbReference type="Proteomes" id="UP000799767"/>
    </source>
</evidence>
<sequence>MSGSLGAPLTLRQTNVSNPSIIRAKHSQQSIAASEDYYSLSGSAASEETGHKPSSQSDSDPTLARRTSPVSPLFPQRSNTPPERYGTPLQSTTQLHQPSESSLRAAAAPQHVVPDDAEMRKTPMRGEGKRRSTGYTSDTEAGGTMGATAATALRVGGVRRKPVPSTVMESPPLDGLPASHEYIDPDRARSSVLGDIEREGGGASPDIDDTPYIRFAIDQLTRDEEVKGSRVYPHGGPYDTEEYDAPRQQLDTGVRFVNVPDEEIGHREHKDDGRAAAEVGGLGALAALGLAAREHRTRREDQTHPPTTQWPTPARPFDERAQQGSNPPPLPPPPDNVPNVFIPVSNINDRHRPLDFLPGILRPLQLTLFLLYLLAILALLLLCAVWSLTHDGIFNYGYFGDAKYFVFEYLPTILGILLFLWLVQIEVAVYRIAPFIAMASESSERSREEGPLLLLSPKTFFLPYLLHFRAQQPVIAFFMLASWLQIFTIPLIATSFNVRSPNKGAPHTFRWLATAGAIWPTIGLYVVLLISVTSLLFWLLAQRRRLIGTGLKWDPRSLADLMVLLERSNALTLTQDEELRLDAPTLGYWRTTRSSNDVFHSYGIPNRSARMYSVQGGRIRESTYIPHEPKSRGSGLDEDPGMGREQRHSREKMLPKYPPHFADEEADALATGGRAVPWFLKPIFASLWILLAVLLLLAFLIVSYLSQTRISNGFLPLVPSLVSTLGFSGTNFVYSFVPAAAAMICYLALLDIDYAHRRLKPYTTLLSDSGASADRSLLLSYTAEAPLHITISALSNGHMRIALLSLASLLSLALPILAGGVFFAQFNVPTQRIRIFPEVAAYYALVVFAALYAAAIIIGVFPSKGTRTLDRRLPLGNRACTFRDAMQLVRTSRVLDDVAFRAVESRTDLVTRLLSAEPARAAVCGHHVQERQQEQHQQQQRDVSASRVSLADSMRRMGRGGQQVAERDSRFAATASPRFALRRHTGRDGREYVGVDRVRP</sequence>
<keyword evidence="4" id="KW-1185">Reference proteome</keyword>
<dbReference type="InterPro" id="IPR021840">
    <property type="entry name" value="DUF3433"/>
</dbReference>
<dbReference type="Pfam" id="PF11915">
    <property type="entry name" value="DUF3433"/>
    <property type="match status" value="2"/>
</dbReference>
<feature type="region of interest" description="Disordered" evidence="1">
    <location>
        <begin position="1"/>
        <end position="188"/>
    </location>
</feature>
<feature type="compositionally biased region" description="Polar residues" evidence="1">
    <location>
        <begin position="11"/>
        <end position="20"/>
    </location>
</feature>
<dbReference type="Proteomes" id="UP000799767">
    <property type="component" value="Unassembled WGS sequence"/>
</dbReference>
<dbReference type="PANTHER" id="PTHR37544:SF1">
    <property type="entry name" value="PHOSPHORIBOSYLAMINOIMIDAZOLE-SUCCINOCARBOXAMIDE SYNTHASE"/>
    <property type="match status" value="1"/>
</dbReference>
<protein>
    <recommendedName>
        <fullName evidence="5">Phosphoribosylaminoimidazole-succinocarboxamide synthase</fullName>
    </recommendedName>
</protein>
<feature type="region of interest" description="Disordered" evidence="1">
    <location>
        <begin position="624"/>
        <end position="647"/>
    </location>
</feature>
<feature type="compositionally biased region" description="Polar residues" evidence="1">
    <location>
        <begin position="88"/>
        <end position="102"/>
    </location>
</feature>
<feature type="transmembrane region" description="Helical" evidence="2">
    <location>
        <begin position="840"/>
        <end position="862"/>
    </location>
</feature>
<reference evidence="3" key="1">
    <citation type="journal article" date="2020" name="Stud. Mycol.">
        <title>101 Dothideomycetes genomes: a test case for predicting lifestyles and emergence of pathogens.</title>
        <authorList>
            <person name="Haridas S."/>
            <person name="Albert R."/>
            <person name="Binder M."/>
            <person name="Bloem J."/>
            <person name="Labutti K."/>
            <person name="Salamov A."/>
            <person name="Andreopoulos B."/>
            <person name="Baker S."/>
            <person name="Barry K."/>
            <person name="Bills G."/>
            <person name="Bluhm B."/>
            <person name="Cannon C."/>
            <person name="Castanera R."/>
            <person name="Culley D."/>
            <person name="Daum C."/>
            <person name="Ezra D."/>
            <person name="Gonzalez J."/>
            <person name="Henrissat B."/>
            <person name="Kuo A."/>
            <person name="Liang C."/>
            <person name="Lipzen A."/>
            <person name="Lutzoni F."/>
            <person name="Magnuson J."/>
            <person name="Mondo S."/>
            <person name="Nolan M."/>
            <person name="Ohm R."/>
            <person name="Pangilinan J."/>
            <person name="Park H.-J."/>
            <person name="Ramirez L."/>
            <person name="Alfaro M."/>
            <person name="Sun H."/>
            <person name="Tritt A."/>
            <person name="Yoshinaga Y."/>
            <person name="Zwiers L.-H."/>
            <person name="Turgeon B."/>
            <person name="Goodwin S."/>
            <person name="Spatafora J."/>
            <person name="Crous P."/>
            <person name="Grigoriev I."/>
        </authorList>
    </citation>
    <scope>NUCLEOTIDE SEQUENCE</scope>
    <source>
        <strain evidence="3">CBS 113389</strain>
    </source>
</reference>
<proteinExistence type="predicted"/>
<keyword evidence="2" id="KW-1133">Transmembrane helix</keyword>
<feature type="compositionally biased region" description="Polar residues" evidence="1">
    <location>
        <begin position="40"/>
        <end position="60"/>
    </location>
</feature>
<dbReference type="GeneID" id="54479619"/>
<feature type="region of interest" description="Disordered" evidence="1">
    <location>
        <begin position="293"/>
        <end position="335"/>
    </location>
</feature>
<feature type="compositionally biased region" description="Basic and acidic residues" evidence="1">
    <location>
        <begin position="293"/>
        <end position="303"/>
    </location>
</feature>
<evidence type="ECO:0008006" key="5">
    <source>
        <dbReference type="Google" id="ProtNLM"/>
    </source>
</evidence>
<feature type="transmembrane region" description="Helical" evidence="2">
    <location>
        <begin position="801"/>
        <end position="828"/>
    </location>
</feature>
<gene>
    <name evidence="3" type="ORF">BDY17DRAFT_69234</name>
</gene>
<feature type="transmembrane region" description="Helical" evidence="2">
    <location>
        <begin position="474"/>
        <end position="498"/>
    </location>
</feature>
<keyword evidence="2" id="KW-0472">Membrane</keyword>
<feature type="compositionally biased region" description="Pro residues" evidence="1">
    <location>
        <begin position="326"/>
        <end position="335"/>
    </location>
</feature>
<keyword evidence="2" id="KW-0812">Transmembrane</keyword>
<evidence type="ECO:0000256" key="1">
    <source>
        <dbReference type="SAM" id="MobiDB-lite"/>
    </source>
</evidence>
<organism evidence="3 4">
    <name type="scientific">Neohortaea acidophila</name>
    <dbReference type="NCBI Taxonomy" id="245834"/>
    <lineage>
        <taxon>Eukaryota</taxon>
        <taxon>Fungi</taxon>
        <taxon>Dikarya</taxon>
        <taxon>Ascomycota</taxon>
        <taxon>Pezizomycotina</taxon>
        <taxon>Dothideomycetes</taxon>
        <taxon>Dothideomycetidae</taxon>
        <taxon>Mycosphaerellales</taxon>
        <taxon>Teratosphaeriaceae</taxon>
        <taxon>Neohortaea</taxon>
    </lineage>
</organism>
<dbReference type="EMBL" id="MU001632">
    <property type="protein sequence ID" value="KAF2485995.1"/>
    <property type="molecule type" value="Genomic_DNA"/>
</dbReference>
<dbReference type="PANTHER" id="PTHR37544">
    <property type="entry name" value="SPRAY-RELATED"/>
    <property type="match status" value="1"/>
</dbReference>
<dbReference type="OrthoDB" id="3057599at2759"/>
<feature type="transmembrane region" description="Helical" evidence="2">
    <location>
        <begin position="369"/>
        <end position="389"/>
    </location>
</feature>
<accession>A0A6A6Q160</accession>
<feature type="transmembrane region" description="Helical" evidence="2">
    <location>
        <begin position="683"/>
        <end position="705"/>
    </location>
</feature>
<feature type="transmembrane region" description="Helical" evidence="2">
    <location>
        <begin position="518"/>
        <end position="541"/>
    </location>
</feature>
<dbReference type="RefSeq" id="XP_033592564.1">
    <property type="nucleotide sequence ID" value="XM_033738617.1"/>
</dbReference>
<feature type="transmembrane region" description="Helical" evidence="2">
    <location>
        <begin position="725"/>
        <end position="750"/>
    </location>
</feature>